<accession>A0ABW3BJM3</accession>
<dbReference type="Pfam" id="PF26312">
    <property type="entry name" value="DUF8083"/>
    <property type="match status" value="1"/>
</dbReference>
<dbReference type="Proteomes" id="UP001596956">
    <property type="component" value="Unassembled WGS sequence"/>
</dbReference>
<organism evidence="2 3">
    <name type="scientific">Streptomonospora algeriensis</name>
    <dbReference type="NCBI Taxonomy" id="995084"/>
    <lineage>
        <taxon>Bacteria</taxon>
        <taxon>Bacillati</taxon>
        <taxon>Actinomycetota</taxon>
        <taxon>Actinomycetes</taxon>
        <taxon>Streptosporangiales</taxon>
        <taxon>Nocardiopsidaceae</taxon>
        <taxon>Streptomonospora</taxon>
    </lineage>
</organism>
<keyword evidence="3" id="KW-1185">Reference proteome</keyword>
<sequence>AERGEASGAAECSGHPAGRADAAPRTLLYVAAMSEARPRLERAIALLREHVGEGSMLSAAERLQDWLLGVAHPRALLELDYGGLVHLVDDERLRQDQSVAEVAAALTGLETGQDELAAAMYQRVTGRWKELQALQHAN</sequence>
<protein>
    <recommendedName>
        <fullName evidence="1">DUF8083 domain-containing protein</fullName>
    </recommendedName>
</protein>
<feature type="non-terminal residue" evidence="2">
    <location>
        <position position="1"/>
    </location>
</feature>
<comment type="caution">
    <text evidence="2">The sequence shown here is derived from an EMBL/GenBank/DDBJ whole genome shotgun (WGS) entry which is preliminary data.</text>
</comment>
<proteinExistence type="predicted"/>
<evidence type="ECO:0000259" key="1">
    <source>
        <dbReference type="Pfam" id="PF26312"/>
    </source>
</evidence>
<reference evidence="3" key="1">
    <citation type="journal article" date="2019" name="Int. J. Syst. Evol. Microbiol.">
        <title>The Global Catalogue of Microorganisms (GCM) 10K type strain sequencing project: providing services to taxonomists for standard genome sequencing and annotation.</title>
        <authorList>
            <consortium name="The Broad Institute Genomics Platform"/>
            <consortium name="The Broad Institute Genome Sequencing Center for Infectious Disease"/>
            <person name="Wu L."/>
            <person name="Ma J."/>
        </authorList>
    </citation>
    <scope>NUCLEOTIDE SEQUENCE [LARGE SCALE GENOMIC DNA]</scope>
    <source>
        <strain evidence="3">CCUG 63369</strain>
    </source>
</reference>
<dbReference type="EMBL" id="JBHTHR010000756">
    <property type="protein sequence ID" value="MFD0803161.1"/>
    <property type="molecule type" value="Genomic_DNA"/>
</dbReference>
<evidence type="ECO:0000313" key="2">
    <source>
        <dbReference type="EMBL" id="MFD0803161.1"/>
    </source>
</evidence>
<feature type="domain" description="DUF8083" evidence="1">
    <location>
        <begin position="21"/>
        <end position="135"/>
    </location>
</feature>
<name>A0ABW3BJM3_9ACTN</name>
<evidence type="ECO:0000313" key="3">
    <source>
        <dbReference type="Proteomes" id="UP001596956"/>
    </source>
</evidence>
<gene>
    <name evidence="2" type="ORF">ACFQZU_17780</name>
</gene>
<dbReference type="InterPro" id="IPR058396">
    <property type="entry name" value="DUF8083"/>
</dbReference>